<evidence type="ECO:0000259" key="3">
    <source>
        <dbReference type="PROSITE" id="PS50878"/>
    </source>
</evidence>
<gene>
    <name evidence="4" type="ORF">KC01_LOCUS24227</name>
</gene>
<feature type="domain" description="Reverse transcriptase" evidence="3">
    <location>
        <begin position="1"/>
        <end position="70"/>
    </location>
</feature>
<comment type="similarity">
    <text evidence="1">Belongs to the beta type-B retroviral polymerase family. HERV class-II K(HML-2) pol subfamily.</text>
</comment>
<dbReference type="Proteomes" id="UP001497482">
    <property type="component" value="Chromosome 20"/>
</dbReference>
<dbReference type="InterPro" id="IPR000477">
    <property type="entry name" value="RT_dom"/>
</dbReference>
<dbReference type="Pfam" id="PF00078">
    <property type="entry name" value="RVT_1"/>
    <property type="match status" value="1"/>
</dbReference>
<dbReference type="InterPro" id="IPR043502">
    <property type="entry name" value="DNA/RNA_pol_sf"/>
</dbReference>
<evidence type="ECO:0000313" key="5">
    <source>
        <dbReference type="Proteomes" id="UP001497482"/>
    </source>
</evidence>
<dbReference type="EC" id="3.1.26.4" evidence="2"/>
<dbReference type="PANTHER" id="PTHR33050:SF7">
    <property type="entry name" value="RIBONUCLEASE H"/>
    <property type="match status" value="1"/>
</dbReference>
<accession>A0AAV2L2W9</accession>
<name>A0AAV2L2W9_KNICA</name>
<evidence type="ECO:0000313" key="4">
    <source>
        <dbReference type="EMBL" id="CAL1595420.1"/>
    </source>
</evidence>
<dbReference type="SUPFAM" id="SSF56672">
    <property type="entry name" value="DNA/RNA polymerases"/>
    <property type="match status" value="1"/>
</dbReference>
<dbReference type="AlphaFoldDB" id="A0AAV2L2W9"/>
<sequence length="134" mass="15075">MEAVLSPLRQEGIRILNYLDDWLLCAGTQQECQAHFSLLLEHLHQLGLRLNYEKSHLVPSQETHFLGLVLNSQAASLTLSQTRLSCLSQFRLGARVIWQQCLHLMGLMASMSQAVPLALLNMRPVQRLGWGTGI</sequence>
<dbReference type="PROSITE" id="PS50878">
    <property type="entry name" value="RT_POL"/>
    <property type="match status" value="1"/>
</dbReference>
<dbReference type="Gene3D" id="3.30.70.270">
    <property type="match status" value="1"/>
</dbReference>
<proteinExistence type="inferred from homology"/>
<dbReference type="EMBL" id="OZ035842">
    <property type="protein sequence ID" value="CAL1595420.1"/>
    <property type="molecule type" value="Genomic_DNA"/>
</dbReference>
<keyword evidence="5" id="KW-1185">Reference proteome</keyword>
<dbReference type="GO" id="GO:0004523">
    <property type="term" value="F:RNA-DNA hybrid ribonuclease activity"/>
    <property type="evidence" value="ECO:0007669"/>
    <property type="project" value="UniProtKB-EC"/>
</dbReference>
<protein>
    <recommendedName>
        <fullName evidence="2">ribonuclease H</fullName>
        <ecNumber evidence="2">3.1.26.4</ecNumber>
    </recommendedName>
</protein>
<reference evidence="4 5" key="1">
    <citation type="submission" date="2024-04" db="EMBL/GenBank/DDBJ databases">
        <authorList>
            <person name="Waldvogel A.-M."/>
            <person name="Schoenle A."/>
        </authorList>
    </citation>
    <scope>NUCLEOTIDE SEQUENCE [LARGE SCALE GENOMIC DNA]</scope>
</reference>
<evidence type="ECO:0000256" key="2">
    <source>
        <dbReference type="ARBA" id="ARBA00012180"/>
    </source>
</evidence>
<dbReference type="InterPro" id="IPR043128">
    <property type="entry name" value="Rev_trsase/Diguanyl_cyclase"/>
</dbReference>
<dbReference type="PANTHER" id="PTHR33050">
    <property type="entry name" value="REVERSE TRANSCRIPTASE DOMAIN-CONTAINING PROTEIN"/>
    <property type="match status" value="1"/>
</dbReference>
<evidence type="ECO:0000256" key="1">
    <source>
        <dbReference type="ARBA" id="ARBA00010879"/>
    </source>
</evidence>
<organism evidence="4 5">
    <name type="scientific">Knipowitschia caucasica</name>
    <name type="common">Caucasian dwarf goby</name>
    <name type="synonym">Pomatoschistus caucasicus</name>
    <dbReference type="NCBI Taxonomy" id="637954"/>
    <lineage>
        <taxon>Eukaryota</taxon>
        <taxon>Metazoa</taxon>
        <taxon>Chordata</taxon>
        <taxon>Craniata</taxon>
        <taxon>Vertebrata</taxon>
        <taxon>Euteleostomi</taxon>
        <taxon>Actinopterygii</taxon>
        <taxon>Neopterygii</taxon>
        <taxon>Teleostei</taxon>
        <taxon>Neoteleostei</taxon>
        <taxon>Acanthomorphata</taxon>
        <taxon>Gobiaria</taxon>
        <taxon>Gobiiformes</taxon>
        <taxon>Gobioidei</taxon>
        <taxon>Gobiidae</taxon>
        <taxon>Gobiinae</taxon>
        <taxon>Knipowitschia</taxon>
    </lineage>
</organism>
<dbReference type="InterPro" id="IPR052055">
    <property type="entry name" value="Hepadnavirus_pol/RT"/>
</dbReference>